<dbReference type="EMBL" id="BAABKK010000010">
    <property type="protein sequence ID" value="GAA5193108.1"/>
    <property type="molecule type" value="Genomic_DNA"/>
</dbReference>
<protein>
    <recommendedName>
        <fullName evidence="3">Pyrroline-5-carboxylate reductase catalytic N-terminal domain-containing protein</fullName>
    </recommendedName>
</protein>
<evidence type="ECO:0000313" key="1">
    <source>
        <dbReference type="EMBL" id="GAA5193108.1"/>
    </source>
</evidence>
<dbReference type="Gene3D" id="3.40.50.720">
    <property type="entry name" value="NAD(P)-binding Rossmann-like Domain"/>
    <property type="match status" value="1"/>
</dbReference>
<dbReference type="InterPro" id="IPR036291">
    <property type="entry name" value="NAD(P)-bd_dom_sf"/>
</dbReference>
<dbReference type="Proteomes" id="UP001500200">
    <property type="component" value="Unassembled WGS sequence"/>
</dbReference>
<evidence type="ECO:0008006" key="3">
    <source>
        <dbReference type="Google" id="ProtNLM"/>
    </source>
</evidence>
<accession>A0ABP9S9J5</accession>
<dbReference type="SUPFAM" id="SSF51735">
    <property type="entry name" value="NAD(P)-binding Rossmann-fold domains"/>
    <property type="match status" value="1"/>
</dbReference>
<organism evidence="1 2">
    <name type="scientific">Arthrobacter gyeryongensis</name>
    <dbReference type="NCBI Taxonomy" id="1650592"/>
    <lineage>
        <taxon>Bacteria</taxon>
        <taxon>Bacillati</taxon>
        <taxon>Actinomycetota</taxon>
        <taxon>Actinomycetes</taxon>
        <taxon>Micrococcales</taxon>
        <taxon>Micrococcaceae</taxon>
        <taxon>Arthrobacter</taxon>
    </lineage>
</organism>
<evidence type="ECO:0000313" key="2">
    <source>
        <dbReference type="Proteomes" id="UP001500200"/>
    </source>
</evidence>
<reference evidence="2" key="1">
    <citation type="journal article" date="2019" name="Int. J. Syst. Evol. Microbiol.">
        <title>The Global Catalogue of Microorganisms (GCM) 10K type strain sequencing project: providing services to taxonomists for standard genome sequencing and annotation.</title>
        <authorList>
            <consortium name="The Broad Institute Genomics Platform"/>
            <consortium name="The Broad Institute Genome Sequencing Center for Infectious Disease"/>
            <person name="Wu L."/>
            <person name="Ma J."/>
        </authorList>
    </citation>
    <scope>NUCLEOTIDE SEQUENCE [LARGE SCALE GENOMIC DNA]</scope>
    <source>
        <strain evidence="2">JCM 18514</strain>
    </source>
</reference>
<comment type="caution">
    <text evidence="1">The sequence shown here is derived from an EMBL/GenBank/DDBJ whole genome shotgun (WGS) entry which is preliminary data.</text>
</comment>
<proteinExistence type="predicted"/>
<gene>
    <name evidence="1" type="ORF">GCM10023346_16900</name>
</gene>
<keyword evidence="2" id="KW-1185">Reference proteome</keyword>
<dbReference type="RefSeq" id="WP_345448788.1">
    <property type="nucleotide sequence ID" value="NZ_BAABKK010000010.1"/>
</dbReference>
<sequence>MRITVIGRGHVGGALARRWTAAGHDVTTLGRDGGDAAGADVVVVAIPGDSIAVGLANIAGLDGQVTIDASNTFGDRPPGYDSIAQQVKAIIGGPTAKAFNTNFASIYDTVDAEPMPPGTLFATDADAREATEQLIRDAGFEPIHLGDLAKAPLLESLITLTSTLDRGELGPFFYRFNRPGELAAQLGLNPR</sequence>
<name>A0ABP9S9J5_9MICC</name>